<sequence length="107" mass="11808">MTVTITLPFGAQRPYWPHFQLGKDSDTICNDSCLPLAKNRTPFSGVTLGIASLTVAKSYGFGMICTNMYVYTVYGLYHQATPAGYTMKIYKGEDADANDRVFLGYGE</sequence>
<reference evidence="1" key="1">
    <citation type="submission" date="2023-07" db="EMBL/GenBank/DDBJ databases">
        <title>draft genome sequence of fig (Ficus carica).</title>
        <authorList>
            <person name="Takahashi T."/>
            <person name="Nishimura K."/>
        </authorList>
    </citation>
    <scope>NUCLEOTIDE SEQUENCE</scope>
</reference>
<proteinExistence type="predicted"/>
<comment type="caution">
    <text evidence="1">The sequence shown here is derived from an EMBL/GenBank/DDBJ whole genome shotgun (WGS) entry which is preliminary data.</text>
</comment>
<organism evidence="1 2">
    <name type="scientific">Ficus carica</name>
    <name type="common">Common fig</name>
    <dbReference type="NCBI Taxonomy" id="3494"/>
    <lineage>
        <taxon>Eukaryota</taxon>
        <taxon>Viridiplantae</taxon>
        <taxon>Streptophyta</taxon>
        <taxon>Embryophyta</taxon>
        <taxon>Tracheophyta</taxon>
        <taxon>Spermatophyta</taxon>
        <taxon>Magnoliopsida</taxon>
        <taxon>eudicotyledons</taxon>
        <taxon>Gunneridae</taxon>
        <taxon>Pentapetalae</taxon>
        <taxon>rosids</taxon>
        <taxon>fabids</taxon>
        <taxon>Rosales</taxon>
        <taxon>Moraceae</taxon>
        <taxon>Ficeae</taxon>
        <taxon>Ficus</taxon>
    </lineage>
</organism>
<evidence type="ECO:0000313" key="2">
    <source>
        <dbReference type="Proteomes" id="UP001187192"/>
    </source>
</evidence>
<dbReference type="EMBL" id="BTGU01000003">
    <property type="protein sequence ID" value="GMN30971.1"/>
    <property type="molecule type" value="Genomic_DNA"/>
</dbReference>
<accession>A0AA88CUN9</accession>
<name>A0AA88CUN9_FICCA</name>
<protein>
    <submittedName>
        <fullName evidence="1">Uncharacterized protein</fullName>
    </submittedName>
</protein>
<evidence type="ECO:0000313" key="1">
    <source>
        <dbReference type="EMBL" id="GMN30971.1"/>
    </source>
</evidence>
<dbReference type="AlphaFoldDB" id="A0AA88CUN9"/>
<dbReference type="Proteomes" id="UP001187192">
    <property type="component" value="Unassembled WGS sequence"/>
</dbReference>
<gene>
    <name evidence="1" type="ORF">TIFTF001_003052</name>
</gene>
<keyword evidence="2" id="KW-1185">Reference proteome</keyword>